<organism evidence="2 3">
    <name type="scientific">Neoasaia chiangmaiensis</name>
    <dbReference type="NCBI Taxonomy" id="320497"/>
    <lineage>
        <taxon>Bacteria</taxon>
        <taxon>Pseudomonadati</taxon>
        <taxon>Pseudomonadota</taxon>
        <taxon>Alphaproteobacteria</taxon>
        <taxon>Acetobacterales</taxon>
        <taxon>Acetobacteraceae</taxon>
        <taxon>Neoasaia</taxon>
    </lineage>
</organism>
<gene>
    <name evidence="2" type="ORF">A0U93_08545</name>
</gene>
<evidence type="ECO:0000313" key="3">
    <source>
        <dbReference type="Proteomes" id="UP000188604"/>
    </source>
</evidence>
<dbReference type="STRING" id="320497.A0U93_08545"/>
<dbReference type="Gene3D" id="3.90.550.10">
    <property type="entry name" value="Spore Coat Polysaccharide Biosynthesis Protein SpsA, Chain A"/>
    <property type="match status" value="1"/>
</dbReference>
<accession>A0A1U9KQA9</accession>
<feature type="domain" description="Glycosyltransferase 2-like" evidence="1">
    <location>
        <begin position="18"/>
        <end position="123"/>
    </location>
</feature>
<reference evidence="2 3" key="1">
    <citation type="submission" date="2016-03" db="EMBL/GenBank/DDBJ databases">
        <title>Acetic acid bacteria sequencing.</title>
        <authorList>
            <person name="Brandt J."/>
            <person name="Jakob F."/>
            <person name="Vogel R.F."/>
        </authorList>
    </citation>
    <scope>NUCLEOTIDE SEQUENCE [LARGE SCALE GENOMIC DNA]</scope>
    <source>
        <strain evidence="2 3">NBRC 101099</strain>
    </source>
</reference>
<dbReference type="GO" id="GO:0016740">
    <property type="term" value="F:transferase activity"/>
    <property type="evidence" value="ECO:0007669"/>
    <property type="project" value="UniProtKB-KW"/>
</dbReference>
<name>A0A1U9KQA9_9PROT</name>
<evidence type="ECO:0000259" key="1">
    <source>
        <dbReference type="Pfam" id="PF00535"/>
    </source>
</evidence>
<dbReference type="SUPFAM" id="SSF53448">
    <property type="entry name" value="Nucleotide-diphospho-sugar transferases"/>
    <property type="match status" value="1"/>
</dbReference>
<dbReference type="Proteomes" id="UP000188604">
    <property type="component" value="Chromosome"/>
</dbReference>
<dbReference type="OrthoDB" id="6383742at2"/>
<dbReference type="EMBL" id="CP014691">
    <property type="protein sequence ID" value="AQS87983.1"/>
    <property type="molecule type" value="Genomic_DNA"/>
</dbReference>
<dbReference type="KEGG" id="nch:A0U93_08545"/>
<sequence length="321" mass="35237">MVRGTEEQGGRVGQPVAILLSVYNGEAFLNDQLDSIVAQTDPNWVVYWRDDGSDDASRAIMLSFQAHRGAGRCVEITSHPGRLGIADSYMALLAGVPVGACVAFADQDDVWRAEKLAWAMATMGTGAAGERPILYCGRQYLTDAALKVRAESAVFRRAPGFAAALTQNIATGHTIVLNAAAVALLRDFGPPAGVLHDWWAYLVVTAAGGRVAADPRCVSYYRQHSGNTVGAHPSWMWRGWAALRRGPNMFMAIFDANVVRLSARPERLDATARAILSDLRACLSQGVRARWRVLRRWRGLVRQTPSETLVFRLWFLLSSRR</sequence>
<keyword evidence="2" id="KW-0808">Transferase</keyword>
<dbReference type="Pfam" id="PF00535">
    <property type="entry name" value="Glycos_transf_2"/>
    <property type="match status" value="1"/>
</dbReference>
<proteinExistence type="predicted"/>
<keyword evidence="3" id="KW-1185">Reference proteome</keyword>
<dbReference type="AlphaFoldDB" id="A0A1U9KQA9"/>
<dbReference type="RefSeq" id="WP_077806996.1">
    <property type="nucleotide sequence ID" value="NZ_BJXS01000007.1"/>
</dbReference>
<evidence type="ECO:0000313" key="2">
    <source>
        <dbReference type="EMBL" id="AQS87983.1"/>
    </source>
</evidence>
<dbReference type="InterPro" id="IPR001173">
    <property type="entry name" value="Glyco_trans_2-like"/>
</dbReference>
<protein>
    <submittedName>
        <fullName evidence="2">Glycosyl transferase</fullName>
    </submittedName>
</protein>
<dbReference type="InterPro" id="IPR029044">
    <property type="entry name" value="Nucleotide-diphossugar_trans"/>
</dbReference>